<dbReference type="GO" id="GO:0022857">
    <property type="term" value="F:transmembrane transporter activity"/>
    <property type="evidence" value="ECO:0007669"/>
    <property type="project" value="InterPro"/>
</dbReference>
<evidence type="ECO:0000256" key="6">
    <source>
        <dbReference type="SAM" id="Phobius"/>
    </source>
</evidence>
<protein>
    <recommendedName>
        <fullName evidence="7">Major facilitator superfamily (MFS) profile domain-containing protein</fullName>
    </recommendedName>
</protein>
<dbReference type="InterPro" id="IPR036259">
    <property type="entry name" value="MFS_trans_sf"/>
</dbReference>
<dbReference type="GO" id="GO:0005886">
    <property type="term" value="C:plasma membrane"/>
    <property type="evidence" value="ECO:0007669"/>
    <property type="project" value="TreeGrafter"/>
</dbReference>
<dbReference type="InterPro" id="IPR011701">
    <property type="entry name" value="MFS"/>
</dbReference>
<evidence type="ECO:0000259" key="7">
    <source>
        <dbReference type="PROSITE" id="PS50850"/>
    </source>
</evidence>
<evidence type="ECO:0000256" key="5">
    <source>
        <dbReference type="SAM" id="MobiDB-lite"/>
    </source>
</evidence>
<dbReference type="PROSITE" id="PS50850">
    <property type="entry name" value="MFS"/>
    <property type="match status" value="1"/>
</dbReference>
<feature type="transmembrane region" description="Helical" evidence="6">
    <location>
        <begin position="115"/>
        <end position="133"/>
    </location>
</feature>
<feature type="transmembrane region" description="Helical" evidence="6">
    <location>
        <begin position="281"/>
        <end position="300"/>
    </location>
</feature>
<evidence type="ECO:0000256" key="1">
    <source>
        <dbReference type="ARBA" id="ARBA00004141"/>
    </source>
</evidence>
<dbReference type="SUPFAM" id="SSF103473">
    <property type="entry name" value="MFS general substrate transporter"/>
    <property type="match status" value="1"/>
</dbReference>
<evidence type="ECO:0000256" key="2">
    <source>
        <dbReference type="ARBA" id="ARBA00022692"/>
    </source>
</evidence>
<keyword evidence="3 6" id="KW-1133">Transmembrane helix</keyword>
<evidence type="ECO:0000313" key="8">
    <source>
        <dbReference type="EMBL" id="KIV82052.1"/>
    </source>
</evidence>
<feature type="region of interest" description="Disordered" evidence="5">
    <location>
        <begin position="1"/>
        <end position="38"/>
    </location>
</feature>
<feature type="domain" description="Major facilitator superfamily (MFS) profile" evidence="7">
    <location>
        <begin position="50"/>
        <end position="480"/>
    </location>
</feature>
<dbReference type="STRING" id="1016849.A0A0D1YGW0"/>
<dbReference type="PANTHER" id="PTHR23502">
    <property type="entry name" value="MAJOR FACILITATOR SUPERFAMILY"/>
    <property type="match status" value="1"/>
</dbReference>
<dbReference type="Pfam" id="PF07690">
    <property type="entry name" value="MFS_1"/>
    <property type="match status" value="1"/>
</dbReference>
<reference evidence="8 9" key="1">
    <citation type="submission" date="2015-01" db="EMBL/GenBank/DDBJ databases">
        <title>The Genome Sequence of Exophiala sideris CBS121828.</title>
        <authorList>
            <consortium name="The Broad Institute Genomics Platform"/>
            <person name="Cuomo C."/>
            <person name="de Hoog S."/>
            <person name="Gorbushina A."/>
            <person name="Stielow B."/>
            <person name="Teixiera M."/>
            <person name="Abouelleil A."/>
            <person name="Chapman S.B."/>
            <person name="Priest M."/>
            <person name="Young S.K."/>
            <person name="Wortman J."/>
            <person name="Nusbaum C."/>
            <person name="Birren B."/>
        </authorList>
    </citation>
    <scope>NUCLEOTIDE SEQUENCE [LARGE SCALE GENOMIC DNA]</scope>
    <source>
        <strain evidence="8 9">CBS 121828</strain>
    </source>
</reference>
<accession>A0A0D1YGW0</accession>
<feature type="transmembrane region" description="Helical" evidence="6">
    <location>
        <begin position="320"/>
        <end position="339"/>
    </location>
</feature>
<feature type="transmembrane region" description="Helical" evidence="6">
    <location>
        <begin position="52"/>
        <end position="73"/>
    </location>
</feature>
<dbReference type="AlphaFoldDB" id="A0A0D1YGW0"/>
<dbReference type="Proteomes" id="UP000053599">
    <property type="component" value="Unassembled WGS sequence"/>
</dbReference>
<feature type="transmembrane region" description="Helical" evidence="6">
    <location>
        <begin position="175"/>
        <end position="196"/>
    </location>
</feature>
<dbReference type="OrthoDB" id="446368at2759"/>
<dbReference type="Gene3D" id="1.20.1250.20">
    <property type="entry name" value="MFS general substrate transporter like domains"/>
    <property type="match status" value="1"/>
</dbReference>
<name>A0A0D1YGW0_9EURO</name>
<feature type="transmembrane region" description="Helical" evidence="6">
    <location>
        <begin position="360"/>
        <end position="379"/>
    </location>
</feature>
<evidence type="ECO:0000256" key="3">
    <source>
        <dbReference type="ARBA" id="ARBA00022989"/>
    </source>
</evidence>
<feature type="transmembrane region" description="Helical" evidence="6">
    <location>
        <begin position="453"/>
        <end position="475"/>
    </location>
</feature>
<dbReference type="CDD" id="cd17323">
    <property type="entry name" value="MFS_Tpo1_MDR_like"/>
    <property type="match status" value="1"/>
</dbReference>
<dbReference type="HOGENOM" id="CLU_008455_11_4_1"/>
<feature type="transmembrane region" description="Helical" evidence="6">
    <location>
        <begin position="208"/>
        <end position="227"/>
    </location>
</feature>
<dbReference type="InterPro" id="IPR020846">
    <property type="entry name" value="MFS_dom"/>
</dbReference>
<dbReference type="EMBL" id="KN846952">
    <property type="protein sequence ID" value="KIV82052.1"/>
    <property type="molecule type" value="Genomic_DNA"/>
</dbReference>
<organism evidence="8 9">
    <name type="scientific">Exophiala sideris</name>
    <dbReference type="NCBI Taxonomy" id="1016849"/>
    <lineage>
        <taxon>Eukaryota</taxon>
        <taxon>Fungi</taxon>
        <taxon>Dikarya</taxon>
        <taxon>Ascomycota</taxon>
        <taxon>Pezizomycotina</taxon>
        <taxon>Eurotiomycetes</taxon>
        <taxon>Chaetothyriomycetidae</taxon>
        <taxon>Chaetothyriales</taxon>
        <taxon>Herpotrichiellaceae</taxon>
        <taxon>Exophiala</taxon>
    </lineage>
</organism>
<feature type="transmembrane region" description="Helical" evidence="6">
    <location>
        <begin position="391"/>
        <end position="413"/>
    </location>
</feature>
<dbReference type="FunFam" id="1.20.1250.20:FF:000011">
    <property type="entry name" value="MFS multidrug transporter, putative"/>
    <property type="match status" value="1"/>
</dbReference>
<feature type="transmembrane region" description="Helical" evidence="6">
    <location>
        <begin position="139"/>
        <end position="163"/>
    </location>
</feature>
<gene>
    <name evidence="8" type="ORF">PV11_04188</name>
</gene>
<keyword evidence="2 6" id="KW-0812">Transmembrane</keyword>
<dbReference type="PANTHER" id="PTHR23502:SF47">
    <property type="entry name" value="MAJOR FACILITATOR SUPERFAMILY (MFS) PROFILE DOMAIN-CONTAINING PROTEIN-RELATED"/>
    <property type="match status" value="1"/>
</dbReference>
<proteinExistence type="predicted"/>
<sequence>MADDPERQIGAQKAQEVPVEKPPTEPDNDNETAPSFESPFDLPNWRKWINTVLLASMTMAVTFGSSVWSSTIAVTSKEFNVSETVSILGVSLYVLGFALGPIVWGPMSEFKGRRLPLFSGFFVWLLLQIPIGVVNNLPALLVCRLLGGCFGAAPVGLVSAMYADFWEPAERGIATAIYSAAVYIGPTLGPVFGSLVTENPSLGWHWTAWLTLIIGGVVGILAFLVVPETYGPVLKQRAELNARNATRTPSQGPYSMQSPSFRDFVGKYMVKPVLMLCYEPMLMVMTLYVAIVYGILYLTFYAFPYSFTEGRGWDPRVGTLPFLSILVSVLAGSVGVAFYSKKYYQPRLVARGHVLPEDRLPLVMLGSVILPAGLFWFGWCSSSLISPVPQIIAGLFIGCGIMLIFTNCVAYIVDIYLQSAASALAANTFVRSAVAAGFPLAAPRMYKQLGISWATSVLGFLCVLLIPAPILFYRYGHKLRQISRYAPTPA</sequence>
<feature type="transmembrane region" description="Helical" evidence="6">
    <location>
        <begin position="420"/>
        <end position="441"/>
    </location>
</feature>
<keyword evidence="4 6" id="KW-0472">Membrane</keyword>
<feature type="transmembrane region" description="Helical" evidence="6">
    <location>
        <begin position="85"/>
        <end position="103"/>
    </location>
</feature>
<comment type="subcellular location">
    <subcellularLocation>
        <location evidence="1">Membrane</location>
        <topology evidence="1">Multi-pass membrane protein</topology>
    </subcellularLocation>
</comment>
<evidence type="ECO:0000256" key="4">
    <source>
        <dbReference type="ARBA" id="ARBA00023136"/>
    </source>
</evidence>
<evidence type="ECO:0000313" key="9">
    <source>
        <dbReference type="Proteomes" id="UP000053599"/>
    </source>
</evidence>